<reference evidence="1" key="1">
    <citation type="submission" date="2020-04" db="EMBL/GenBank/DDBJ databases">
        <authorList>
            <person name="Chiriac C."/>
            <person name="Salcher M."/>
            <person name="Ghai R."/>
            <person name="Kavagutti S V."/>
        </authorList>
    </citation>
    <scope>NUCLEOTIDE SEQUENCE</scope>
</reference>
<organism evidence="1">
    <name type="scientific">uncultured Caudovirales phage</name>
    <dbReference type="NCBI Taxonomy" id="2100421"/>
    <lineage>
        <taxon>Viruses</taxon>
        <taxon>Duplodnaviria</taxon>
        <taxon>Heunggongvirae</taxon>
        <taxon>Uroviricota</taxon>
        <taxon>Caudoviricetes</taxon>
        <taxon>Peduoviridae</taxon>
        <taxon>Maltschvirus</taxon>
        <taxon>Maltschvirus maltsch</taxon>
    </lineage>
</organism>
<dbReference type="EMBL" id="LR796142">
    <property type="protein sequence ID" value="CAB4121169.1"/>
    <property type="molecule type" value="Genomic_DNA"/>
</dbReference>
<protein>
    <submittedName>
        <fullName evidence="1">Gp6 domain containing protein</fullName>
    </submittedName>
</protein>
<accession>A0A6J5KLT1</accession>
<name>A0A6J5KLT1_9CAUD</name>
<gene>
    <name evidence="1" type="ORF">UFOVP10_43</name>
</gene>
<dbReference type="Gene3D" id="1.10.3230.30">
    <property type="entry name" value="Phage gp6-like head-tail connector protein"/>
    <property type="match status" value="1"/>
</dbReference>
<sequence length="222" mass="24324">MAAVDAFGTPLGAQTRNPFNYVKFEQIGRDNTTAWLTETEVTNQLNLFGDTSQDTYLAGLEIATRQAIEDYLGLSIFSVTYRVWYGTESLVASPISFDLPEVSQNSNSALTGVTINSVKYWNDSSPPVLTTVTSDQYYYDQSGNKVIVATLPTSINSAMTAPIVIEYATSANPISAYPVIKQAGLLLLTHLYNNRSNTVDTAIRDIPFGVATLLRPYKPLVM</sequence>
<evidence type="ECO:0000313" key="1">
    <source>
        <dbReference type="EMBL" id="CAB4121169.1"/>
    </source>
</evidence>
<proteinExistence type="predicted"/>
<dbReference type="CDD" id="cd08054">
    <property type="entry name" value="gp6"/>
    <property type="match status" value="1"/>
</dbReference>